<dbReference type="AlphaFoldDB" id="A0AAW8LVN5"/>
<sequence length="38" mass="4405">MRLVLIAGMNSTPAKRTILRDSDRDIFVGDYREMHVAR</sequence>
<evidence type="ECO:0000313" key="2">
    <source>
        <dbReference type="Proteomes" id="UP001265315"/>
    </source>
</evidence>
<accession>A0AAW8LVN5</accession>
<comment type="caution">
    <text evidence="1">The sequence shown here is derived from an EMBL/GenBank/DDBJ whole genome shotgun (WGS) entry which is preliminary data.</text>
</comment>
<reference evidence="1" key="1">
    <citation type="submission" date="2023-07" db="EMBL/GenBank/DDBJ databases">
        <title>Sorghum-associated microbial communities from plants grown in Nebraska, USA.</title>
        <authorList>
            <person name="Schachtman D."/>
        </authorList>
    </citation>
    <scope>NUCLEOTIDE SEQUENCE</scope>
    <source>
        <strain evidence="1">1457</strain>
    </source>
</reference>
<protein>
    <submittedName>
        <fullName evidence="1">Uncharacterized protein</fullName>
    </submittedName>
</protein>
<proteinExistence type="predicted"/>
<dbReference type="Proteomes" id="UP001265315">
    <property type="component" value="Unassembled WGS sequence"/>
</dbReference>
<gene>
    <name evidence="1" type="ORF">J2W61_002967</name>
</gene>
<evidence type="ECO:0000313" key="1">
    <source>
        <dbReference type="EMBL" id="MDR6703102.1"/>
    </source>
</evidence>
<name>A0AAW8LVN5_AGRTU</name>
<dbReference type="EMBL" id="JAVDSW010000002">
    <property type="protein sequence ID" value="MDR6703102.1"/>
    <property type="molecule type" value="Genomic_DNA"/>
</dbReference>
<organism evidence="1 2">
    <name type="scientific">Agrobacterium tumefaciens</name>
    <dbReference type="NCBI Taxonomy" id="358"/>
    <lineage>
        <taxon>Bacteria</taxon>
        <taxon>Pseudomonadati</taxon>
        <taxon>Pseudomonadota</taxon>
        <taxon>Alphaproteobacteria</taxon>
        <taxon>Hyphomicrobiales</taxon>
        <taxon>Rhizobiaceae</taxon>
        <taxon>Rhizobium/Agrobacterium group</taxon>
        <taxon>Agrobacterium</taxon>
        <taxon>Agrobacterium tumefaciens complex</taxon>
    </lineage>
</organism>